<proteinExistence type="predicted"/>
<sequence>MVIISEKHKLSEFLIRSFWECSDESLFPESGHNSPKEFVKNKHRNSSSYFLMFLQELFVKLFLQEPPVRKTLCSTTALTANAQPLQLHSLHRHYNSIHHRYCNSVNLTVAATLFTSTAATFCTAITAIPSITTAATHPPLLPLQFTPPLPSPPLSHPPSLPLWEI</sequence>
<protein>
    <submittedName>
        <fullName evidence="1">(rape) hypothetical protein</fullName>
    </submittedName>
</protein>
<reference evidence="1" key="1">
    <citation type="submission" date="2021-01" db="EMBL/GenBank/DDBJ databases">
        <authorList>
            <consortium name="Genoscope - CEA"/>
            <person name="William W."/>
        </authorList>
    </citation>
    <scope>NUCLEOTIDE SEQUENCE</scope>
</reference>
<gene>
    <name evidence="1" type="ORF">DARMORV10_C09P54290.1</name>
</gene>
<dbReference type="AlphaFoldDB" id="A0A816IYV2"/>
<accession>A0A816IYV2</accession>
<organism evidence="1">
    <name type="scientific">Brassica napus</name>
    <name type="common">Rape</name>
    <dbReference type="NCBI Taxonomy" id="3708"/>
    <lineage>
        <taxon>Eukaryota</taxon>
        <taxon>Viridiplantae</taxon>
        <taxon>Streptophyta</taxon>
        <taxon>Embryophyta</taxon>
        <taxon>Tracheophyta</taxon>
        <taxon>Spermatophyta</taxon>
        <taxon>Magnoliopsida</taxon>
        <taxon>eudicotyledons</taxon>
        <taxon>Gunneridae</taxon>
        <taxon>Pentapetalae</taxon>
        <taxon>rosids</taxon>
        <taxon>malvids</taxon>
        <taxon>Brassicales</taxon>
        <taxon>Brassicaceae</taxon>
        <taxon>Brassiceae</taxon>
        <taxon>Brassica</taxon>
    </lineage>
</organism>
<dbReference type="EMBL" id="HG994373">
    <property type="protein sequence ID" value="CAF1774280.1"/>
    <property type="molecule type" value="Genomic_DNA"/>
</dbReference>
<dbReference type="Proteomes" id="UP001295469">
    <property type="component" value="Chromosome C09"/>
</dbReference>
<evidence type="ECO:0000313" key="1">
    <source>
        <dbReference type="EMBL" id="CAF1774280.1"/>
    </source>
</evidence>
<name>A0A816IYV2_BRANA</name>